<dbReference type="AlphaFoldDB" id="A0A1D6FL08"/>
<gene>
    <name evidence="1" type="ORF">ZEAMMB73_Zm00001d009661</name>
</gene>
<dbReference type="InterPro" id="IPR023614">
    <property type="entry name" value="Porin_dom_sf"/>
</dbReference>
<reference evidence="1" key="1">
    <citation type="submission" date="2015-12" db="EMBL/GenBank/DDBJ databases">
        <title>Update maize B73 reference genome by single molecule sequencing technologies.</title>
        <authorList>
            <consortium name="Maize Genome Sequencing Project"/>
            <person name="Ware D."/>
        </authorList>
    </citation>
    <scope>NUCLEOTIDE SEQUENCE</scope>
    <source>
        <tissue evidence="1">Seedling</tissue>
    </source>
</reference>
<dbReference type="Gene3D" id="2.40.160.10">
    <property type="entry name" value="Porin"/>
    <property type="match status" value="1"/>
</dbReference>
<protein>
    <submittedName>
        <fullName evidence="1">Uncharacterized protein</fullName>
    </submittedName>
</protein>
<sequence>MLIRLFAVPSEVPFGAWLVGRKGSLSAGVQYKPLSGSKYPMPFTELENWNYAISYGVGSTSPLSPSFIFSLELARSTQLTASFYQHLVVQRRVKNPFEDDQVVGITNYIDFGLELAAKVDKDKVSGDGNSFQLAASWQANKNFLLKGKLGPSTSSVALAFKSWWRPSFTFSVTGIQAIKLLHSFIFLLKARSSTSRSMNTAFNRSVVFSFFDIFFCINW</sequence>
<evidence type="ECO:0000313" key="1">
    <source>
        <dbReference type="EMBL" id="AQK92385.1"/>
    </source>
</evidence>
<organism evidence="1">
    <name type="scientific">Zea mays</name>
    <name type="common">Maize</name>
    <dbReference type="NCBI Taxonomy" id="4577"/>
    <lineage>
        <taxon>Eukaryota</taxon>
        <taxon>Viridiplantae</taxon>
        <taxon>Streptophyta</taxon>
        <taxon>Embryophyta</taxon>
        <taxon>Tracheophyta</taxon>
        <taxon>Spermatophyta</taxon>
        <taxon>Magnoliopsida</taxon>
        <taxon>Liliopsida</taxon>
        <taxon>Poales</taxon>
        <taxon>Poaceae</taxon>
        <taxon>PACMAD clade</taxon>
        <taxon>Panicoideae</taxon>
        <taxon>Andropogonodae</taxon>
        <taxon>Andropogoneae</taxon>
        <taxon>Tripsacinae</taxon>
        <taxon>Zea</taxon>
    </lineage>
</organism>
<dbReference type="PANTHER" id="PTHR35738">
    <property type="entry name" value="OS05G0577800 PROTEIN"/>
    <property type="match status" value="1"/>
</dbReference>
<name>A0A1D6FL08_MAIZE</name>
<accession>A0A1D6FL08</accession>
<proteinExistence type="predicted"/>
<dbReference type="PANTHER" id="PTHR35738:SF3">
    <property type="entry name" value="OS05G0577800 PROTEIN"/>
    <property type="match status" value="1"/>
</dbReference>
<dbReference type="ExpressionAtlas" id="A0A1D6FL08">
    <property type="expression patterns" value="baseline and differential"/>
</dbReference>
<dbReference type="EMBL" id="CM000784">
    <property type="protein sequence ID" value="AQK92385.1"/>
    <property type="molecule type" value="Genomic_DNA"/>
</dbReference>